<accession>A0A3N1NII3</accession>
<reference evidence="1 2" key="1">
    <citation type="submission" date="2018-11" db="EMBL/GenBank/DDBJ databases">
        <title>Genomic Encyclopedia of Type Strains, Phase IV (KMG-IV): sequencing the most valuable type-strain genomes for metagenomic binning, comparative biology and taxonomic classification.</title>
        <authorList>
            <person name="Goeker M."/>
        </authorList>
    </citation>
    <scope>NUCLEOTIDE SEQUENCE [LARGE SCALE GENOMIC DNA]</scope>
    <source>
        <strain evidence="1 2">DSM 16974</strain>
    </source>
</reference>
<gene>
    <name evidence="1" type="ORF">EDC38_2729</name>
</gene>
<name>A0A3N1NII3_9GAMM</name>
<evidence type="ECO:0000313" key="2">
    <source>
        <dbReference type="Proteomes" id="UP000273643"/>
    </source>
</evidence>
<comment type="caution">
    <text evidence="1">The sequence shown here is derived from an EMBL/GenBank/DDBJ whole genome shotgun (WGS) entry which is preliminary data.</text>
</comment>
<proteinExistence type="predicted"/>
<sequence length="44" mass="5393">MRFSLSKKNILFLRDRLLVVSELAIIRPGYQECEVYSEYFFYRV</sequence>
<dbReference type="EMBL" id="RJUK01000002">
    <property type="protein sequence ID" value="ROQ18502.1"/>
    <property type="molecule type" value="Genomic_DNA"/>
</dbReference>
<organism evidence="1 2">
    <name type="scientific">Marinimicrobium koreense</name>
    <dbReference type="NCBI Taxonomy" id="306545"/>
    <lineage>
        <taxon>Bacteria</taxon>
        <taxon>Pseudomonadati</taxon>
        <taxon>Pseudomonadota</taxon>
        <taxon>Gammaproteobacteria</taxon>
        <taxon>Cellvibrionales</taxon>
        <taxon>Cellvibrionaceae</taxon>
        <taxon>Marinimicrobium</taxon>
    </lineage>
</organism>
<keyword evidence="2" id="KW-1185">Reference proteome</keyword>
<protein>
    <submittedName>
        <fullName evidence="1">Uncharacterized protein</fullName>
    </submittedName>
</protein>
<dbReference type="Proteomes" id="UP000273643">
    <property type="component" value="Unassembled WGS sequence"/>
</dbReference>
<dbReference type="AlphaFoldDB" id="A0A3N1NII3"/>
<evidence type="ECO:0000313" key="1">
    <source>
        <dbReference type="EMBL" id="ROQ18502.1"/>
    </source>
</evidence>